<protein>
    <submittedName>
        <fullName evidence="2">Glycine cleavage system H protein</fullName>
    </submittedName>
</protein>
<dbReference type="GO" id="GO:0005829">
    <property type="term" value="C:cytosol"/>
    <property type="evidence" value="ECO:0007669"/>
    <property type="project" value="TreeGrafter"/>
</dbReference>
<dbReference type="RefSeq" id="WP_145243707.1">
    <property type="nucleotide sequence ID" value="NZ_CP036273.1"/>
</dbReference>
<dbReference type="SUPFAM" id="SSF51230">
    <property type="entry name" value="Single hybrid motif"/>
    <property type="match status" value="1"/>
</dbReference>
<dbReference type="Pfam" id="PF01597">
    <property type="entry name" value="GCV_H"/>
    <property type="match status" value="1"/>
</dbReference>
<dbReference type="GO" id="GO:0009249">
    <property type="term" value="P:protein lipoylation"/>
    <property type="evidence" value="ECO:0007669"/>
    <property type="project" value="TreeGrafter"/>
</dbReference>
<dbReference type="AlphaFoldDB" id="A0A517Y128"/>
<dbReference type="KEGG" id="uli:ETAA1_54660"/>
<dbReference type="PANTHER" id="PTHR11715">
    <property type="entry name" value="GLYCINE CLEAVAGE SYSTEM H PROTEIN"/>
    <property type="match status" value="1"/>
</dbReference>
<evidence type="ECO:0000256" key="1">
    <source>
        <dbReference type="ARBA" id="ARBA00022823"/>
    </source>
</evidence>
<dbReference type="CDD" id="cd06848">
    <property type="entry name" value="GCS_H"/>
    <property type="match status" value="1"/>
</dbReference>
<dbReference type="Gene3D" id="2.40.50.100">
    <property type="match status" value="1"/>
</dbReference>
<dbReference type="OrthoDB" id="9796712at2"/>
<gene>
    <name evidence="2" type="primary">gcvH_2</name>
    <name evidence="2" type="ORF">ETAA1_54660</name>
</gene>
<proteinExistence type="predicted"/>
<dbReference type="InterPro" id="IPR033753">
    <property type="entry name" value="GCV_H/Fam206"/>
</dbReference>
<evidence type="ECO:0000313" key="3">
    <source>
        <dbReference type="Proteomes" id="UP000319576"/>
    </source>
</evidence>
<dbReference type="EMBL" id="CP036273">
    <property type="protein sequence ID" value="QDU23466.1"/>
    <property type="molecule type" value="Genomic_DNA"/>
</dbReference>
<dbReference type="Proteomes" id="UP000319576">
    <property type="component" value="Chromosome"/>
</dbReference>
<accession>A0A517Y128</accession>
<reference evidence="2 3" key="1">
    <citation type="submission" date="2019-02" db="EMBL/GenBank/DDBJ databases">
        <title>Deep-cultivation of Planctomycetes and their phenomic and genomic characterization uncovers novel biology.</title>
        <authorList>
            <person name="Wiegand S."/>
            <person name="Jogler M."/>
            <person name="Boedeker C."/>
            <person name="Pinto D."/>
            <person name="Vollmers J."/>
            <person name="Rivas-Marin E."/>
            <person name="Kohn T."/>
            <person name="Peeters S.H."/>
            <person name="Heuer A."/>
            <person name="Rast P."/>
            <person name="Oberbeckmann S."/>
            <person name="Bunk B."/>
            <person name="Jeske O."/>
            <person name="Meyerdierks A."/>
            <person name="Storesund J.E."/>
            <person name="Kallscheuer N."/>
            <person name="Luecker S."/>
            <person name="Lage O.M."/>
            <person name="Pohl T."/>
            <person name="Merkel B.J."/>
            <person name="Hornburger P."/>
            <person name="Mueller R.-W."/>
            <person name="Bruemmer F."/>
            <person name="Labrenz M."/>
            <person name="Spormann A.M."/>
            <person name="Op den Camp H."/>
            <person name="Overmann J."/>
            <person name="Amann R."/>
            <person name="Jetten M.S.M."/>
            <person name="Mascher T."/>
            <person name="Medema M.H."/>
            <person name="Devos D.P."/>
            <person name="Kaster A.-K."/>
            <person name="Ovreas L."/>
            <person name="Rohde M."/>
            <person name="Galperin M.Y."/>
            <person name="Jogler C."/>
        </authorList>
    </citation>
    <scope>NUCLEOTIDE SEQUENCE [LARGE SCALE GENOMIC DNA]</scope>
    <source>
        <strain evidence="2 3">ETA_A1</strain>
    </source>
</reference>
<organism evidence="2 3">
    <name type="scientific">Urbifossiella limnaea</name>
    <dbReference type="NCBI Taxonomy" id="2528023"/>
    <lineage>
        <taxon>Bacteria</taxon>
        <taxon>Pseudomonadati</taxon>
        <taxon>Planctomycetota</taxon>
        <taxon>Planctomycetia</taxon>
        <taxon>Gemmatales</taxon>
        <taxon>Gemmataceae</taxon>
        <taxon>Urbifossiella</taxon>
    </lineage>
</organism>
<keyword evidence="1" id="KW-0450">Lipoyl</keyword>
<dbReference type="GO" id="GO:0019464">
    <property type="term" value="P:glycine decarboxylation via glycine cleavage system"/>
    <property type="evidence" value="ECO:0007669"/>
    <property type="project" value="InterPro"/>
</dbReference>
<sequence length="156" mass="17332">MPDALTFLMGNHPAELPGDRLYCKNHMWCQPTPDGPLRVGFSSYAVRLMQDVYFLEWRTDPGLVTLKQEIGFIETQKATSGLYAPLAGRVLRFNPALLTDPSGINADPYGAGWLFEIDADPTGHTLDVAGYYAHLEAGWEATQRMLKGQVNSIEDE</sequence>
<dbReference type="InterPro" id="IPR011053">
    <property type="entry name" value="Single_hybrid_motif"/>
</dbReference>
<name>A0A517Y128_9BACT</name>
<dbReference type="PANTHER" id="PTHR11715:SF3">
    <property type="entry name" value="GLYCINE CLEAVAGE SYSTEM H PROTEIN-RELATED"/>
    <property type="match status" value="1"/>
</dbReference>
<dbReference type="GO" id="GO:0005960">
    <property type="term" value="C:glycine cleavage complex"/>
    <property type="evidence" value="ECO:0007669"/>
    <property type="project" value="InterPro"/>
</dbReference>
<keyword evidence="3" id="KW-1185">Reference proteome</keyword>
<dbReference type="InterPro" id="IPR002930">
    <property type="entry name" value="GCV_H"/>
</dbReference>
<evidence type="ECO:0000313" key="2">
    <source>
        <dbReference type="EMBL" id="QDU23466.1"/>
    </source>
</evidence>